<dbReference type="InterPro" id="IPR039804">
    <property type="entry name" value="RING-CH-C4HC3_LTN1"/>
</dbReference>
<name>A0A1Z5JGY7_FISSO</name>
<dbReference type="InterPro" id="IPR039795">
    <property type="entry name" value="LTN1/Rkr1"/>
</dbReference>
<dbReference type="Pfam" id="PF22958">
    <property type="entry name" value="Ltn1_1st"/>
    <property type="match status" value="1"/>
</dbReference>
<evidence type="ECO:0000256" key="7">
    <source>
        <dbReference type="ARBA" id="ARBA00022490"/>
    </source>
</evidence>
<dbReference type="SUPFAM" id="SSF48371">
    <property type="entry name" value="ARM repeat"/>
    <property type="match status" value="1"/>
</dbReference>
<keyword evidence="8 15" id="KW-0808">Transferase</keyword>
<evidence type="ECO:0000256" key="14">
    <source>
        <dbReference type="PROSITE-ProRule" id="PRU00175"/>
    </source>
</evidence>
<evidence type="ECO:0000256" key="8">
    <source>
        <dbReference type="ARBA" id="ARBA00022679"/>
    </source>
</evidence>
<dbReference type="GO" id="GO:0016567">
    <property type="term" value="P:protein ubiquitination"/>
    <property type="evidence" value="ECO:0007669"/>
    <property type="project" value="UniProtKB-UniPathway"/>
</dbReference>
<comment type="similarity">
    <text evidence="4 15">Belongs to the LTN1 family.</text>
</comment>
<evidence type="ECO:0000256" key="9">
    <source>
        <dbReference type="ARBA" id="ARBA00022723"/>
    </source>
</evidence>
<evidence type="ECO:0000256" key="4">
    <source>
        <dbReference type="ARBA" id="ARBA00007997"/>
    </source>
</evidence>
<keyword evidence="12 15" id="KW-0833">Ubl conjugation pathway</keyword>
<evidence type="ECO:0000256" key="12">
    <source>
        <dbReference type="ARBA" id="ARBA00022786"/>
    </source>
</evidence>
<evidence type="ECO:0000256" key="13">
    <source>
        <dbReference type="ARBA" id="ARBA00022833"/>
    </source>
</evidence>
<dbReference type="FunFam" id="3.30.40.10:FF:000038">
    <property type="entry name" value="E3 ubiquitin-protein ligase listerin"/>
    <property type="match status" value="1"/>
</dbReference>
<evidence type="ECO:0000256" key="15">
    <source>
        <dbReference type="RuleBase" id="RU367090"/>
    </source>
</evidence>
<protein>
    <recommendedName>
        <fullName evidence="6 15">E3 ubiquitin-protein ligase listerin</fullName>
        <ecNumber evidence="5 15">2.3.2.27</ecNumber>
    </recommendedName>
    <alternativeName>
        <fullName evidence="15">RING-type E3 ubiquitin transferase listerin</fullName>
    </alternativeName>
</protein>
<keyword evidence="9 15" id="KW-0479">Metal-binding</keyword>
<gene>
    <name evidence="17" type="ORF">FisN_17Hh191</name>
</gene>
<comment type="function">
    <text evidence="15">E3 ubiquitin-protein ligase. Component of the ribosome quality control complex (RQC), a ribosome-associated complex that mediates ubiquitination and extraction of incompletely synthesized nascent chains for proteasomal degradation.</text>
</comment>
<keyword evidence="18" id="KW-1185">Reference proteome</keyword>
<sequence length="1793" mass="200414">MVKEKRKGRLDKSAGAGTAHAEFIGFSSFANSASASEASSPSSSWSPIYTGSDETLQLLFPRISQKRDATTKVKALQQLQSFLSSSSSNADADRSLRRQQVEAIQHFAWLYYQKLHFDASPVVRAAALEVWVRAYDRIPKAVAQLVTSVQPELLGMMYTASQADRGLQSQHAASIQQLIERQPDWPWEHGLVELYALRMLSFGRSSAMHEALFAKKNTKVDDPSSKVEMSESHKDAAEEQFERIVGTCIDALRVWISSAVKQNEKRDTSIWWKTLASGLPALRLKTLHLLMSCCQNKVAIPSQVANMLNQELSSERHVTNVPAAINALVAYLSFLRQYPDEKVDVSSFVKPVTKILKKACYGAPAIDWAPALLPLSFLLGTVKAEYTNTILAAAWDGRSLVLGGDRDRFTLAKAMAESVSHWLLLPRPSLTDNLEEQLTLSIPARELVSLWAEAFHFSLSVRLDPSKTSPLAVAQSVLLDQLYSDMVRFYQATDGSDSAFKCLIDQDMFWTESFTVDECDLETMSVFLERLTSFTGKDKMMPKVRKLFHDTLTPYQQSSGASPSEETYRFCCSALRCYSARSLFDEKDEQLKKFILNDLLRWMILHTSRISEVVQSSWTVERDFEFLYYTLRGLPGRQELWNVIVRELISAECDLKYFTIGLDFLLSTFKDDTAWIACSFLSQFAVSQGKYVSQLDEFADHEESEKKDAGVLAQDEYDSYLHFFSTCVGIPVRNSIGDEKRFVEYSGKACECQPALIGHNDFKEWIDSATTSSHSKISPLLETLMQMMVIGKKGPGLDVPFAMSEDDQVGILLQAWKISGNDCGSFLEYQLSQDSSLQGRFLTSASEHLSKELSGVLESDRKSGRSLSQWVFHACRLFSLTEVANQANAHLAAQVRRSILLQHGEDSDPFALWKAYKTLMCSCAIAFFNELPSSSQRVSALLGDARDLSDESNMNTILLLLMHATETFQLPSLSTSFHRNGMSRQLFELLVGNGGLDREFLRAAADRLILDLNMKLTGGDSKESINEALKIFSVLSVVIMCLFGSPSNFSQLSPEDIVEGEEVQYIINPEQPNKTVPAKVKKVHFDSQTGFYYSIAIVGQCETTERQTVLERLRKDKSTTIGQSSVPVLAEVGSQAERLHIRNMIVSKLVKPFLIPSVNITALVPLLAELLTLLGGYVGLGEEKGIGSPKYEVHQILTLCDSNLQKSLDCDDYDSATRLLWFSSLGLGYGLYCDTVRWSNQVLQLSFTHSLRAIDSKYNSKWPSGNFELDCAVLSWLTGILFHINKESVASGGDSEMPMTVLNLISKLATNVLSVAIDANYTNAVSIGSVAIEESAKFISRNPEAAMNALPLATESFSMLIRCFCSKSKGAVYWNKSPSSSLEDVINSCVNRDTLLSSFAAACNTHFKELLAVLFDQEKCYLAFRLLQIALDVRTESQTSENAAFPKSLSLRLQRWSVGLSPDEIEELEEDIFIVSEWIPEKMLTTMEHWATEDLDGLGEEQTTGQLLSWLICLSTLEKAASTSFRNRPAFVSYLSKCGVFSHILNLALLNEETVNSGKRTCPSPVLLFEDLRFDDGHIPLSGIASVVLFRSIEILPALAKRWWEEDCPKVYISPVQSFVEKYVGPKILERELERIRNAPGVFGNMNVTASSVSREIRAEYVQDDFTLKVLINLPAAFPFRSAEVDCSKTLGVPQNRSKRWSLQIMMMLNSQGGTLIDALILWKDNVDKEFEGIEACPVCYSVLHVKTHKLPGLQCKTCSNRFHSDCLMEWFRSSGKSQCVLCQQPWEGTRVL</sequence>
<comment type="caution">
    <text evidence="17">The sequence shown here is derived from an EMBL/GenBank/DDBJ whole genome shotgun (WGS) entry which is preliminary data.</text>
</comment>
<organism evidence="17 18">
    <name type="scientific">Fistulifera solaris</name>
    <name type="common">Oleaginous diatom</name>
    <dbReference type="NCBI Taxonomy" id="1519565"/>
    <lineage>
        <taxon>Eukaryota</taxon>
        <taxon>Sar</taxon>
        <taxon>Stramenopiles</taxon>
        <taxon>Ochrophyta</taxon>
        <taxon>Bacillariophyta</taxon>
        <taxon>Bacillariophyceae</taxon>
        <taxon>Bacillariophycidae</taxon>
        <taxon>Naviculales</taxon>
        <taxon>Naviculaceae</taxon>
        <taxon>Fistulifera</taxon>
    </lineage>
</organism>
<dbReference type="UniPathway" id="UPA00143"/>
<proteinExistence type="inferred from homology"/>
<reference evidence="17 18" key="1">
    <citation type="journal article" date="2015" name="Plant Cell">
        <title>Oil accumulation by the oleaginous diatom Fistulifera solaris as revealed by the genome and transcriptome.</title>
        <authorList>
            <person name="Tanaka T."/>
            <person name="Maeda Y."/>
            <person name="Veluchamy A."/>
            <person name="Tanaka M."/>
            <person name="Abida H."/>
            <person name="Marechal E."/>
            <person name="Bowler C."/>
            <person name="Muto M."/>
            <person name="Sunaga Y."/>
            <person name="Tanaka M."/>
            <person name="Yoshino T."/>
            <person name="Taniguchi T."/>
            <person name="Fukuda Y."/>
            <person name="Nemoto M."/>
            <person name="Matsumoto M."/>
            <person name="Wong P.S."/>
            <person name="Aburatani S."/>
            <person name="Fujibuchi W."/>
        </authorList>
    </citation>
    <scope>NUCLEOTIDE SEQUENCE [LARGE SCALE GENOMIC DNA]</scope>
    <source>
        <strain evidence="17 18">JPCC DA0580</strain>
    </source>
</reference>
<comment type="subunit">
    <text evidence="15">Component of the ribosome quality control complex (RQC).</text>
</comment>
<dbReference type="Pfam" id="PF22999">
    <property type="entry name" value="LTN1_E3_ligase_6th"/>
    <property type="match status" value="1"/>
</dbReference>
<dbReference type="GO" id="GO:1990116">
    <property type="term" value="P:ribosome-associated ubiquitin-dependent protein catabolic process"/>
    <property type="evidence" value="ECO:0007669"/>
    <property type="project" value="UniProtKB-UniRule"/>
</dbReference>
<keyword evidence="11 14" id="KW-0863">Zinc-finger</keyword>
<dbReference type="CDD" id="cd16491">
    <property type="entry name" value="RING-CH-C4HC3_LTN1"/>
    <property type="match status" value="1"/>
</dbReference>
<evidence type="ECO:0000256" key="6">
    <source>
        <dbReference type="ARBA" id="ARBA00017157"/>
    </source>
</evidence>
<comment type="pathway">
    <text evidence="3 15">Protein modification; protein ubiquitination.</text>
</comment>
<comment type="subcellular location">
    <subcellularLocation>
        <location evidence="2">Cytoplasm</location>
        <location evidence="2">Cytosol</location>
    </subcellularLocation>
</comment>
<dbReference type="InterPro" id="IPR013083">
    <property type="entry name" value="Znf_RING/FYVE/PHD"/>
</dbReference>
<dbReference type="EC" id="2.3.2.27" evidence="5 15"/>
<dbReference type="GO" id="GO:0005829">
    <property type="term" value="C:cytosol"/>
    <property type="evidence" value="ECO:0007669"/>
    <property type="project" value="UniProtKB-SubCell"/>
</dbReference>
<dbReference type="SUPFAM" id="SSF57850">
    <property type="entry name" value="RING/U-box"/>
    <property type="match status" value="1"/>
</dbReference>
<evidence type="ECO:0000313" key="17">
    <source>
        <dbReference type="EMBL" id="GAX13254.1"/>
    </source>
</evidence>
<evidence type="ECO:0000256" key="10">
    <source>
        <dbReference type="ARBA" id="ARBA00022737"/>
    </source>
</evidence>
<dbReference type="GO" id="GO:1990112">
    <property type="term" value="C:RQC complex"/>
    <property type="evidence" value="ECO:0007669"/>
    <property type="project" value="UniProtKB-UniRule"/>
</dbReference>
<dbReference type="PANTHER" id="PTHR12389:SF0">
    <property type="entry name" value="E3 UBIQUITIN-PROTEIN LIGASE LISTERIN"/>
    <property type="match status" value="1"/>
</dbReference>
<dbReference type="InterPro" id="IPR054476">
    <property type="entry name" value="Ltn1_N"/>
</dbReference>
<dbReference type="InterPro" id="IPR054477">
    <property type="entry name" value="LTN1_E3_ligase_6th"/>
</dbReference>
<keyword evidence="7" id="KW-0963">Cytoplasm</keyword>
<dbReference type="GO" id="GO:0043023">
    <property type="term" value="F:ribosomal large subunit binding"/>
    <property type="evidence" value="ECO:0007669"/>
    <property type="project" value="TreeGrafter"/>
</dbReference>
<keyword evidence="10" id="KW-0677">Repeat</keyword>
<accession>A0A1Z5JGY7</accession>
<dbReference type="GO" id="GO:0008270">
    <property type="term" value="F:zinc ion binding"/>
    <property type="evidence" value="ECO:0007669"/>
    <property type="project" value="UniProtKB-KW"/>
</dbReference>
<dbReference type="PROSITE" id="PS50089">
    <property type="entry name" value="ZF_RING_2"/>
    <property type="match status" value="1"/>
</dbReference>
<evidence type="ECO:0000313" key="18">
    <source>
        <dbReference type="Proteomes" id="UP000198406"/>
    </source>
</evidence>
<comment type="catalytic activity">
    <reaction evidence="1 15">
        <text>S-ubiquitinyl-[E2 ubiquitin-conjugating enzyme]-L-cysteine + [acceptor protein]-L-lysine = [E2 ubiquitin-conjugating enzyme]-L-cysteine + N(6)-ubiquitinyl-[acceptor protein]-L-lysine.</text>
        <dbReference type="EC" id="2.3.2.27"/>
    </reaction>
</comment>
<dbReference type="GO" id="GO:0061630">
    <property type="term" value="F:ubiquitin protein ligase activity"/>
    <property type="evidence" value="ECO:0007669"/>
    <property type="project" value="UniProtKB-UniRule"/>
</dbReference>
<dbReference type="InterPro" id="IPR016024">
    <property type="entry name" value="ARM-type_fold"/>
</dbReference>
<evidence type="ECO:0000256" key="1">
    <source>
        <dbReference type="ARBA" id="ARBA00000900"/>
    </source>
</evidence>
<evidence type="ECO:0000256" key="2">
    <source>
        <dbReference type="ARBA" id="ARBA00004514"/>
    </source>
</evidence>
<dbReference type="GO" id="GO:0072344">
    <property type="term" value="P:rescue of stalled ribosome"/>
    <property type="evidence" value="ECO:0007669"/>
    <property type="project" value="UniProtKB-UniRule"/>
</dbReference>
<dbReference type="EMBL" id="BDSP01000061">
    <property type="protein sequence ID" value="GAX13254.1"/>
    <property type="molecule type" value="Genomic_DNA"/>
</dbReference>
<dbReference type="InterPro" id="IPR054478">
    <property type="entry name" value="LTN1_UBC"/>
</dbReference>
<evidence type="ECO:0000256" key="5">
    <source>
        <dbReference type="ARBA" id="ARBA00012483"/>
    </source>
</evidence>
<evidence type="ECO:0000256" key="3">
    <source>
        <dbReference type="ARBA" id="ARBA00004906"/>
    </source>
</evidence>
<evidence type="ECO:0000256" key="11">
    <source>
        <dbReference type="ARBA" id="ARBA00022771"/>
    </source>
</evidence>
<dbReference type="InParanoid" id="A0A1Z5JGY7"/>
<dbReference type="InterPro" id="IPR001841">
    <property type="entry name" value="Znf_RING"/>
</dbReference>
<feature type="domain" description="RING-type" evidence="16">
    <location>
        <begin position="1737"/>
        <end position="1784"/>
    </location>
</feature>
<dbReference type="Proteomes" id="UP000198406">
    <property type="component" value="Unassembled WGS sequence"/>
</dbReference>
<dbReference type="PANTHER" id="PTHR12389">
    <property type="entry name" value="ZINC FINGER PROTEIN 294"/>
    <property type="match status" value="1"/>
</dbReference>
<keyword evidence="13 15" id="KW-0862">Zinc</keyword>
<dbReference type="Gene3D" id="3.30.40.10">
    <property type="entry name" value="Zinc/RING finger domain, C3HC4 (zinc finger)"/>
    <property type="match status" value="1"/>
</dbReference>
<evidence type="ECO:0000259" key="16">
    <source>
        <dbReference type="PROSITE" id="PS50089"/>
    </source>
</evidence>
<dbReference type="OrthoDB" id="6108at2759"/>
<dbReference type="Pfam" id="PF23009">
    <property type="entry name" value="UBC_like"/>
    <property type="match status" value="1"/>
</dbReference>